<proteinExistence type="predicted"/>
<evidence type="ECO:0000313" key="4">
    <source>
        <dbReference type="Proteomes" id="UP000772434"/>
    </source>
</evidence>
<comment type="caution">
    <text evidence="3">The sequence shown here is derived from an EMBL/GenBank/DDBJ whole genome shotgun (WGS) entry which is preliminary data.</text>
</comment>
<evidence type="ECO:0000259" key="2">
    <source>
        <dbReference type="Pfam" id="PF22803"/>
    </source>
</evidence>
<keyword evidence="4" id="KW-1185">Reference proteome</keyword>
<feature type="signal peptide" evidence="1">
    <location>
        <begin position="1"/>
        <end position="25"/>
    </location>
</feature>
<dbReference type="InterPro" id="IPR054443">
    <property type="entry name" value="Y3-like_dom"/>
</dbReference>
<protein>
    <recommendedName>
        <fullName evidence="2">Glycan binding protein Y3-like domain-containing protein</fullName>
    </recommendedName>
</protein>
<dbReference type="Pfam" id="PF22803">
    <property type="entry name" value="GBD_Y3"/>
    <property type="match status" value="1"/>
</dbReference>
<organism evidence="3 4">
    <name type="scientific">Rhodocollybia butyracea</name>
    <dbReference type="NCBI Taxonomy" id="206335"/>
    <lineage>
        <taxon>Eukaryota</taxon>
        <taxon>Fungi</taxon>
        <taxon>Dikarya</taxon>
        <taxon>Basidiomycota</taxon>
        <taxon>Agaricomycotina</taxon>
        <taxon>Agaricomycetes</taxon>
        <taxon>Agaricomycetidae</taxon>
        <taxon>Agaricales</taxon>
        <taxon>Marasmiineae</taxon>
        <taxon>Omphalotaceae</taxon>
        <taxon>Rhodocollybia</taxon>
    </lineage>
</organism>
<dbReference type="EMBL" id="JADNRY010000038">
    <property type="protein sequence ID" value="KAF9070676.1"/>
    <property type="molecule type" value="Genomic_DNA"/>
</dbReference>
<name>A0A9P5PWH7_9AGAR</name>
<gene>
    <name evidence="3" type="ORF">BDP27DRAFT_582529</name>
</gene>
<keyword evidence="1" id="KW-0732">Signal</keyword>
<reference evidence="3" key="1">
    <citation type="submission" date="2020-11" db="EMBL/GenBank/DDBJ databases">
        <authorList>
            <consortium name="DOE Joint Genome Institute"/>
            <person name="Ahrendt S."/>
            <person name="Riley R."/>
            <person name="Andreopoulos W."/>
            <person name="Labutti K."/>
            <person name="Pangilinan J."/>
            <person name="Ruiz-Duenas F.J."/>
            <person name="Barrasa J.M."/>
            <person name="Sanchez-Garcia M."/>
            <person name="Camarero S."/>
            <person name="Miyauchi S."/>
            <person name="Serrano A."/>
            <person name="Linde D."/>
            <person name="Babiker R."/>
            <person name="Drula E."/>
            <person name="Ayuso-Fernandez I."/>
            <person name="Pacheco R."/>
            <person name="Padilla G."/>
            <person name="Ferreira P."/>
            <person name="Barriuso J."/>
            <person name="Kellner H."/>
            <person name="Castanera R."/>
            <person name="Alfaro M."/>
            <person name="Ramirez L."/>
            <person name="Pisabarro A.G."/>
            <person name="Kuo A."/>
            <person name="Tritt A."/>
            <person name="Lipzen A."/>
            <person name="He G."/>
            <person name="Yan M."/>
            <person name="Ng V."/>
            <person name="Cullen D."/>
            <person name="Martin F."/>
            <person name="Rosso M.-N."/>
            <person name="Henrissat B."/>
            <person name="Hibbett D."/>
            <person name="Martinez A.T."/>
            <person name="Grigoriev I.V."/>
        </authorList>
    </citation>
    <scope>NUCLEOTIDE SEQUENCE</scope>
    <source>
        <strain evidence="3">AH 40177</strain>
    </source>
</reference>
<accession>A0A9P5PWH7</accession>
<dbReference type="AlphaFoldDB" id="A0A9P5PWH7"/>
<sequence>MLNYRKLLSYSTLAFTLAIPVVCQASCFESDITGNCVQFAPTFCNTVGNLVIGAQNTVAFCFNALGSELGTYKCDFTIFNEFPGQDGNPAGVSSCNTVLTSIAELCPVAGGQAAGGEHFGFTMELTAGACPENVVND</sequence>
<dbReference type="Proteomes" id="UP000772434">
    <property type="component" value="Unassembled WGS sequence"/>
</dbReference>
<evidence type="ECO:0000256" key="1">
    <source>
        <dbReference type="SAM" id="SignalP"/>
    </source>
</evidence>
<feature type="chain" id="PRO_5040322167" description="Glycan binding protein Y3-like domain-containing protein" evidence="1">
    <location>
        <begin position="26"/>
        <end position="137"/>
    </location>
</feature>
<feature type="domain" description="Glycan binding protein Y3-like" evidence="2">
    <location>
        <begin position="35"/>
        <end position="130"/>
    </location>
</feature>
<dbReference type="OrthoDB" id="2925523at2759"/>
<evidence type="ECO:0000313" key="3">
    <source>
        <dbReference type="EMBL" id="KAF9070676.1"/>
    </source>
</evidence>